<proteinExistence type="predicted"/>
<dbReference type="OrthoDB" id="2367707at2759"/>
<accession>A0A9N9DA98</accession>
<feature type="region of interest" description="Disordered" evidence="1">
    <location>
        <begin position="540"/>
        <end position="562"/>
    </location>
</feature>
<evidence type="ECO:0000313" key="3">
    <source>
        <dbReference type="Proteomes" id="UP000789706"/>
    </source>
</evidence>
<feature type="non-terminal residue" evidence="2">
    <location>
        <position position="1"/>
    </location>
</feature>
<dbReference type="Proteomes" id="UP000789706">
    <property type="component" value="Unassembled WGS sequence"/>
</dbReference>
<comment type="caution">
    <text evidence="2">The sequence shown here is derived from an EMBL/GenBank/DDBJ whole genome shotgun (WGS) entry which is preliminary data.</text>
</comment>
<evidence type="ECO:0000256" key="1">
    <source>
        <dbReference type="SAM" id="MobiDB-lite"/>
    </source>
</evidence>
<dbReference type="AlphaFoldDB" id="A0A9N9DA98"/>
<reference evidence="2" key="1">
    <citation type="submission" date="2021-06" db="EMBL/GenBank/DDBJ databases">
        <authorList>
            <person name="Kallberg Y."/>
            <person name="Tangrot J."/>
            <person name="Rosling A."/>
        </authorList>
    </citation>
    <scope>NUCLEOTIDE SEQUENCE</scope>
    <source>
        <strain evidence="2">AZ414A</strain>
    </source>
</reference>
<protein>
    <submittedName>
        <fullName evidence="2">247_t:CDS:1</fullName>
    </submittedName>
</protein>
<organism evidence="2 3">
    <name type="scientific">Diversispora eburnea</name>
    <dbReference type="NCBI Taxonomy" id="1213867"/>
    <lineage>
        <taxon>Eukaryota</taxon>
        <taxon>Fungi</taxon>
        <taxon>Fungi incertae sedis</taxon>
        <taxon>Mucoromycota</taxon>
        <taxon>Glomeromycotina</taxon>
        <taxon>Glomeromycetes</taxon>
        <taxon>Diversisporales</taxon>
        <taxon>Diversisporaceae</taxon>
        <taxon>Diversispora</taxon>
    </lineage>
</organism>
<evidence type="ECO:0000313" key="2">
    <source>
        <dbReference type="EMBL" id="CAG8628909.1"/>
    </source>
</evidence>
<dbReference type="EMBL" id="CAJVPK010003592">
    <property type="protein sequence ID" value="CAG8628909.1"/>
    <property type="molecule type" value="Genomic_DNA"/>
</dbReference>
<keyword evidence="3" id="KW-1185">Reference proteome</keyword>
<name>A0A9N9DA98_9GLOM</name>
<gene>
    <name evidence="2" type="ORF">DEBURN_LOCUS10688</name>
</gene>
<sequence>MTKRNKTNATLLSCGSLIPDLHYGPFSRDWWYTTTIENEVLLVPIRLGMIITTTINGQKFILRVVQGHPKHLQQPGYCCQAGVLSSNVEESCSAALTSLYQHIFQTKTKFSGPQELGLDDNKIVDQLLNGILFRPFYVSVDKFQILYIHWANENSHHHLSTFEGDTPAGVWKKIGILQKLDGFALFGLEDDYTKKRLESRELPTCRPTDWTNDETMDELYSYYLKKRTLANINWRKKRAWQVFFRAAGCINITPFGIDKYKCGFWTKEINPLHDQETLYTLFENGFLRTIPFDDSSKSCNDLTERLASCLIESYEANKKGVEGKRRILSIVADKFSLQELKLMKMSSRTIQEARTFARINGPGCSIIEKPTIHRTRFSEEAKDQFEKFFSDKSIVNMSSYKVDPQTKLPVLYLKDNKTALWEKFLETYPDGYKRTTFMTELANTSLLVKSILIDKVEKVRRHMKRDYEKEISINTNGQVNHDPCISHCLAYAFGICKNTHVSICEKCNKLWILFTQLQSNLDESCSEILNEAFKQKINKPEPTCTSHSAPKESWNIPIPDPS</sequence>